<dbReference type="Proteomes" id="UP000434044">
    <property type="component" value="Unassembled WGS sequence"/>
</dbReference>
<feature type="transmembrane region" description="Helical" evidence="2">
    <location>
        <begin position="186"/>
        <end position="205"/>
    </location>
</feature>
<feature type="domain" description="YscD cytoplasmic" evidence="4">
    <location>
        <begin position="21"/>
        <end position="112"/>
    </location>
</feature>
<dbReference type="EMBL" id="WNKT01000042">
    <property type="protein sequence ID" value="MTW22492.1"/>
    <property type="molecule type" value="Genomic_DNA"/>
</dbReference>
<organism evidence="6 7">
    <name type="scientific">Allochromatium palmeri</name>
    <dbReference type="NCBI Taxonomy" id="231048"/>
    <lineage>
        <taxon>Bacteria</taxon>
        <taxon>Pseudomonadati</taxon>
        <taxon>Pseudomonadota</taxon>
        <taxon>Gammaproteobacteria</taxon>
        <taxon>Chromatiales</taxon>
        <taxon>Chromatiaceae</taxon>
        <taxon>Allochromatium</taxon>
    </lineage>
</organism>
<dbReference type="InterPro" id="IPR032034">
    <property type="entry name" value="YscD_ppl_1st"/>
</dbReference>
<dbReference type="InterPro" id="IPR032030">
    <property type="entry name" value="YscD_cytoplasmic_dom"/>
</dbReference>
<feature type="region of interest" description="Disordered" evidence="1">
    <location>
        <begin position="117"/>
        <end position="171"/>
    </location>
</feature>
<sequence>MSASPDRLMACEDRSAGWVLRLLTGLQQGAEAPLSDGVDYVLGRDETCDLVLWDESVAPRHLALRAESGRVRVQALEQPLVLRDRLLEPDGVLELATAATLRAGVLVLAVGPSDTDWSGLMPPDTPSPAGSNHAPDEPPEIQTEPDAGTPQATPVAPETIADSPDIELPTASAVTPSRTRLVRMTALIVAGSLLIVLLILLGVLFETGSTPEADRSTEATSAQNIERARALAQRAGIDDIEIDVGPSGLLTLHGYSATRAQRDALTEALLAEGLRADNRLWPEDVLHETLRETLERLGARHLSYDYRGQGEVRVQGILRPGLTAERLARTLQDDIPGIRRVVTELQPIAPLLQDLREELRAARLDQKLTLTSEEPPVTLSGRLNAREMEHLTAIRDRLAARYPELPPLVSSVMLDAPQASPAMSASSEATVSGGPCTEPLIRVVGVLIGTGKAAYAILESGEQVRRGERIGGRYVVEEIRFDRVIARADGQQHIFPVGVSHR</sequence>
<feature type="domain" description="YscD-like Bon-like" evidence="3">
    <location>
        <begin position="223"/>
        <end position="275"/>
    </location>
</feature>
<protein>
    <submittedName>
        <fullName evidence="6">EscD/YscD/HrpQ family type III secretion system inner membrane ring protein</fullName>
    </submittedName>
</protein>
<evidence type="ECO:0000259" key="3">
    <source>
        <dbReference type="Pfam" id="PF16693"/>
    </source>
</evidence>
<dbReference type="SUPFAM" id="SSF49879">
    <property type="entry name" value="SMAD/FHA domain"/>
    <property type="match status" value="1"/>
</dbReference>
<gene>
    <name evidence="6" type="ORF">GJ668_15570</name>
</gene>
<evidence type="ECO:0000259" key="5">
    <source>
        <dbReference type="Pfam" id="PF21934"/>
    </source>
</evidence>
<keyword evidence="2" id="KW-1133">Transmembrane helix</keyword>
<feature type="domain" description="YscD-like Bon-like" evidence="5">
    <location>
        <begin position="351"/>
        <end position="412"/>
    </location>
</feature>
<proteinExistence type="predicted"/>
<reference evidence="6 7" key="1">
    <citation type="submission" date="2019-11" db="EMBL/GenBank/DDBJ databases">
        <title>Whole-genome sequence of the anaerobic purple sulfur bacterium Allochromatium palmeri DSM 15591.</title>
        <authorList>
            <person name="Kyndt J.A."/>
            <person name="Meyer T.E."/>
        </authorList>
    </citation>
    <scope>NUCLEOTIDE SEQUENCE [LARGE SCALE GENOMIC DNA]</scope>
    <source>
        <strain evidence="6 7">DSM 15591</strain>
    </source>
</reference>
<dbReference type="InterPro" id="IPR012843">
    <property type="entry name" value="YscD"/>
</dbReference>
<dbReference type="NCBIfam" id="TIGR02500">
    <property type="entry name" value="type_III_yscD"/>
    <property type="match status" value="1"/>
</dbReference>
<evidence type="ECO:0000313" key="7">
    <source>
        <dbReference type="Proteomes" id="UP000434044"/>
    </source>
</evidence>
<dbReference type="RefSeq" id="WP_155451055.1">
    <property type="nucleotide sequence ID" value="NZ_WNKT01000042.1"/>
</dbReference>
<dbReference type="InterPro" id="IPR053946">
    <property type="entry name" value="YscD_ppl_3rd"/>
</dbReference>
<dbReference type="Gene3D" id="2.60.200.20">
    <property type="match status" value="1"/>
</dbReference>
<dbReference type="Pfam" id="PF16693">
    <property type="entry name" value="Yop-YscD_ppl_1st"/>
    <property type="match status" value="1"/>
</dbReference>
<keyword evidence="7" id="KW-1185">Reference proteome</keyword>
<keyword evidence="2" id="KW-0812">Transmembrane</keyword>
<dbReference type="OrthoDB" id="5620712at2"/>
<dbReference type="AlphaFoldDB" id="A0A6N8EE11"/>
<name>A0A6N8EE11_9GAMM</name>
<dbReference type="InterPro" id="IPR008984">
    <property type="entry name" value="SMAD_FHA_dom_sf"/>
</dbReference>
<accession>A0A6N8EE11</accession>
<evidence type="ECO:0000256" key="2">
    <source>
        <dbReference type="SAM" id="Phobius"/>
    </source>
</evidence>
<evidence type="ECO:0000256" key="1">
    <source>
        <dbReference type="SAM" id="MobiDB-lite"/>
    </source>
</evidence>
<dbReference type="Pfam" id="PF21934">
    <property type="entry name" value="Yop-YscD_ppl_3rd"/>
    <property type="match status" value="1"/>
</dbReference>
<dbReference type="Pfam" id="PF16697">
    <property type="entry name" value="Yop-YscD_cpl"/>
    <property type="match status" value="1"/>
</dbReference>
<evidence type="ECO:0000313" key="6">
    <source>
        <dbReference type="EMBL" id="MTW22492.1"/>
    </source>
</evidence>
<comment type="caution">
    <text evidence="6">The sequence shown here is derived from an EMBL/GenBank/DDBJ whole genome shotgun (WGS) entry which is preliminary data.</text>
</comment>
<keyword evidence="2" id="KW-0472">Membrane</keyword>
<evidence type="ECO:0000259" key="4">
    <source>
        <dbReference type="Pfam" id="PF16697"/>
    </source>
</evidence>